<protein>
    <submittedName>
        <fullName evidence="2">Uncharacterized protein</fullName>
    </submittedName>
</protein>
<dbReference type="AlphaFoldDB" id="A0A1R1B7P3"/>
<organism evidence="2 3">
    <name type="scientific">Paenibacillus lautus</name>
    <name type="common">Bacillus lautus</name>
    <dbReference type="NCBI Taxonomy" id="1401"/>
    <lineage>
        <taxon>Bacteria</taxon>
        <taxon>Bacillati</taxon>
        <taxon>Bacillota</taxon>
        <taxon>Bacilli</taxon>
        <taxon>Bacillales</taxon>
        <taxon>Paenibacillaceae</taxon>
        <taxon>Paenibacillus</taxon>
    </lineage>
</organism>
<reference evidence="2 3" key="1">
    <citation type="submission" date="2016-11" db="EMBL/GenBank/DDBJ databases">
        <title>Paenibacillus species isolates.</title>
        <authorList>
            <person name="Beno S.M."/>
        </authorList>
    </citation>
    <scope>NUCLEOTIDE SEQUENCE [LARGE SCALE GENOMIC DNA]</scope>
    <source>
        <strain evidence="2 3">FSL F4-0100</strain>
    </source>
</reference>
<gene>
    <name evidence="2" type="ORF">BK123_00140</name>
</gene>
<sequence>MTTRKKSKRNLSRGAMNMGISLLGLYIHVNHNNRLKEIFGPEYLDDERLAINLLHVILILQFLIGLYAFIRSSIILYEYKQGIRSEEDEISLAHENSKGGF</sequence>
<feature type="transmembrane region" description="Helical" evidence="1">
    <location>
        <begin position="12"/>
        <end position="29"/>
    </location>
</feature>
<dbReference type="RefSeq" id="WP_076320451.1">
    <property type="nucleotide sequence ID" value="NZ_MRTF01000001.1"/>
</dbReference>
<dbReference type="EMBL" id="MRTF01000001">
    <property type="protein sequence ID" value="OME96058.1"/>
    <property type="molecule type" value="Genomic_DNA"/>
</dbReference>
<feature type="transmembrane region" description="Helical" evidence="1">
    <location>
        <begin position="49"/>
        <end position="70"/>
    </location>
</feature>
<keyword evidence="1" id="KW-1133">Transmembrane helix</keyword>
<keyword evidence="1" id="KW-0812">Transmembrane</keyword>
<keyword evidence="1" id="KW-0472">Membrane</keyword>
<evidence type="ECO:0000256" key="1">
    <source>
        <dbReference type="SAM" id="Phobius"/>
    </source>
</evidence>
<evidence type="ECO:0000313" key="2">
    <source>
        <dbReference type="EMBL" id="OME96058.1"/>
    </source>
</evidence>
<comment type="caution">
    <text evidence="2">The sequence shown here is derived from an EMBL/GenBank/DDBJ whole genome shotgun (WGS) entry which is preliminary data.</text>
</comment>
<proteinExistence type="predicted"/>
<evidence type="ECO:0000313" key="3">
    <source>
        <dbReference type="Proteomes" id="UP000187074"/>
    </source>
</evidence>
<accession>A0A1R1B7P3</accession>
<dbReference type="OrthoDB" id="2664347at2"/>
<dbReference type="Proteomes" id="UP000187074">
    <property type="component" value="Unassembled WGS sequence"/>
</dbReference>
<name>A0A1R1B7P3_PAELA</name>